<evidence type="ECO:0000313" key="1">
    <source>
        <dbReference type="EMBL" id="TVO70875.1"/>
    </source>
</evidence>
<dbReference type="Proteomes" id="UP000316649">
    <property type="component" value="Unassembled WGS sequence"/>
</dbReference>
<dbReference type="InterPro" id="IPR036388">
    <property type="entry name" value="WH-like_DNA-bd_sf"/>
</dbReference>
<dbReference type="AlphaFoldDB" id="A0A557S0B8"/>
<dbReference type="GO" id="GO:0045892">
    <property type="term" value="P:negative regulation of DNA-templated transcription"/>
    <property type="evidence" value="ECO:0007669"/>
    <property type="project" value="TreeGrafter"/>
</dbReference>
<evidence type="ECO:0000313" key="2">
    <source>
        <dbReference type="Proteomes" id="UP000316649"/>
    </source>
</evidence>
<organism evidence="1 2">
    <name type="scientific">Sedimenticola selenatireducens</name>
    <dbReference type="NCBI Taxonomy" id="191960"/>
    <lineage>
        <taxon>Bacteria</taxon>
        <taxon>Pseudomonadati</taxon>
        <taxon>Pseudomonadota</taxon>
        <taxon>Gammaproteobacteria</taxon>
        <taxon>Chromatiales</taxon>
        <taxon>Sedimenticolaceae</taxon>
        <taxon>Sedimenticola</taxon>
    </lineage>
</organism>
<dbReference type="InterPro" id="IPR036390">
    <property type="entry name" value="WH_DNA-bd_sf"/>
</dbReference>
<gene>
    <name evidence="1" type="ORF">FHP88_15590</name>
</gene>
<dbReference type="Gene3D" id="1.10.10.10">
    <property type="entry name" value="Winged helix-like DNA-binding domain superfamily/Winged helix DNA-binding domain"/>
    <property type="match status" value="1"/>
</dbReference>
<protein>
    <recommendedName>
        <fullName evidence="3">MarR family transcriptional regulator</fullName>
    </recommendedName>
</protein>
<dbReference type="PANTHER" id="PTHR30136:SF35">
    <property type="entry name" value="HTH-TYPE TRANSCRIPTIONAL REGULATOR RV1719"/>
    <property type="match status" value="1"/>
</dbReference>
<reference evidence="1 2" key="1">
    <citation type="submission" date="2019-07" db="EMBL/GenBank/DDBJ databases">
        <title>The pathways for chlorine oxyanion respiration interact through the shared metabolite chlorate.</title>
        <authorList>
            <person name="Barnum T.P."/>
            <person name="Cheng Y."/>
            <person name="Hill K.A."/>
            <person name="Lucas L.N."/>
            <person name="Carlson H.K."/>
            <person name="Coates J.D."/>
        </authorList>
    </citation>
    <scope>NUCLEOTIDE SEQUENCE [LARGE SCALE GENOMIC DNA]</scope>
    <source>
        <strain evidence="1 2">BK-1</strain>
    </source>
</reference>
<dbReference type="InterPro" id="IPR050707">
    <property type="entry name" value="HTH_MetabolicPath_Reg"/>
</dbReference>
<dbReference type="SUPFAM" id="SSF46785">
    <property type="entry name" value="Winged helix' DNA-binding domain"/>
    <property type="match status" value="1"/>
</dbReference>
<comment type="caution">
    <text evidence="1">The sequence shown here is derived from an EMBL/GenBank/DDBJ whole genome shotgun (WGS) entry which is preliminary data.</text>
</comment>
<dbReference type="OrthoDB" id="7064486at2"/>
<name>A0A557S0B8_9GAMM</name>
<accession>A0A557S0B8</accession>
<evidence type="ECO:0008006" key="3">
    <source>
        <dbReference type="Google" id="ProtNLM"/>
    </source>
</evidence>
<dbReference type="GO" id="GO:0003677">
    <property type="term" value="F:DNA binding"/>
    <property type="evidence" value="ECO:0007669"/>
    <property type="project" value="TreeGrafter"/>
</dbReference>
<proteinExistence type="predicted"/>
<keyword evidence="2" id="KW-1185">Reference proteome</keyword>
<dbReference type="GO" id="GO:0003700">
    <property type="term" value="F:DNA-binding transcription factor activity"/>
    <property type="evidence" value="ECO:0007669"/>
    <property type="project" value="TreeGrafter"/>
</dbReference>
<dbReference type="RefSeq" id="WP_144360012.1">
    <property type="nucleotide sequence ID" value="NZ_VMNH01000023.1"/>
</dbReference>
<dbReference type="EMBL" id="VMNH01000023">
    <property type="protein sequence ID" value="TVO70875.1"/>
    <property type="molecule type" value="Genomic_DNA"/>
</dbReference>
<dbReference type="PANTHER" id="PTHR30136">
    <property type="entry name" value="HELIX-TURN-HELIX TRANSCRIPTIONAL REGULATOR, ICLR FAMILY"/>
    <property type="match status" value="1"/>
</dbReference>
<sequence>MSERYLSNSQQRILRILIHLGGHEVHGLAPGEISKSLDITPANVTHDLANLKHAGLAEPLSDSNRWRLTPRIPQIGVAMLNGIGRAESKLAETKQRFSTQPY</sequence>